<dbReference type="Proteomes" id="UP000664779">
    <property type="component" value="Unassembled WGS sequence"/>
</dbReference>
<comment type="subcellular location">
    <subcellularLocation>
        <location evidence="1">Cell membrane</location>
        <topology evidence="1">Multi-pass membrane protein</topology>
    </subcellularLocation>
</comment>
<evidence type="ECO:0000259" key="8">
    <source>
        <dbReference type="Pfam" id="PF03772"/>
    </source>
</evidence>
<feature type="transmembrane region" description="Helical" evidence="7">
    <location>
        <begin position="155"/>
        <end position="174"/>
    </location>
</feature>
<dbReference type="InterPro" id="IPR004477">
    <property type="entry name" value="ComEC_N"/>
</dbReference>
<dbReference type="PANTHER" id="PTHR30619">
    <property type="entry name" value="DNA INTERNALIZATION/COMPETENCE PROTEIN COMEC/REC2"/>
    <property type="match status" value="1"/>
</dbReference>
<feature type="domain" description="ComEC/Rec2-related protein" evidence="8">
    <location>
        <begin position="355"/>
        <end position="639"/>
    </location>
</feature>
<sequence>MAPRRDKDGLQPEDRAGDDGQSAALLDSPRGRETAPDRPWLKWRVFLRPPRNTPKPNGHGEVDDPEVEDLYAPAQEASAKRGLLSRCLRVIKPETRDGQGLLWAGFCFAAGIGLYFQLPEEPHRISLLLLWGLLVLGGVWRAWRHRSGGHSFNTPYLVFVLMLTGVVCASVRTASVSAPRLSLPVTADFTATVLERQNTPRGLRLVLRVEELFDREGKVIAPEDIRSPRLKPLPGLKVRMSVNGTGETSGASQASAASGAQRRAILPGDHLRLRGRLFPPRGPVHPGGYDFSFWAYFSSLGASGFSFGAPKVLSATPLSPKARLVRGLSALRLSLGGRVRALGGEGQATQLAMALLVGDRSGLDAHTEELLRHSGLAHILAISGLHMALFAGGAYGAVLLAMAFSGTASLVLPSHKIAALAGLAMAVLYLAVSGASVPTQRSFLMVGLVLLARLTDRRGLTLHSVALAGCGLLFVAPERLFSPGFQMSFAAVICLIAVYEGWRGWSLRLGSEAGAAGGSGASVSGAGVAGPASYLWRGGRLMAGFLLGVLVTSLVAGVATGVIAAHHFGRFAPYGLLGNLLAMPVFSLIVMPLGGVALILLPFGLAAVPLAGMTAGLELLLRIAEFVSGLSARALPAGGPAGDQVGGLVETFGLLSGAIRPPGPVSMLGLTAGLFVLLLFKGWSRCWGLVLVAVGMLLHQGARPPDLQINSDGTVIAFRDAVGHLVTSARRRSFQTETWAVVEGKAGTFRPVPGDLRRCDAAGCVFSLHSVARPERSLPQGKVWNDSRSLTLALSKTYEAAALDCALADIVVSGLRLPASCSAPLVLDGNTLTARGAQAIWFSARPQWGYRLLADPRVSRSHSVGRTWQPRSHALAEDPHSSIDRYDFIVRDNQEFESFLGDDFVFSGHSEESLLEATDTIAARVAAQVAPVGPADPGAIIDTGTWLPSAPVVDRSPLYIRVDSALPALHRPWTPGYSDR</sequence>
<keyword evidence="2" id="KW-1003">Cell membrane</keyword>
<dbReference type="Pfam" id="PF13567">
    <property type="entry name" value="DUF4131"/>
    <property type="match status" value="1"/>
</dbReference>
<organism evidence="10 11">
    <name type="scientific">Roseibium limicola</name>
    <dbReference type="NCBI Taxonomy" id="2816037"/>
    <lineage>
        <taxon>Bacteria</taxon>
        <taxon>Pseudomonadati</taxon>
        <taxon>Pseudomonadota</taxon>
        <taxon>Alphaproteobacteria</taxon>
        <taxon>Hyphomicrobiales</taxon>
        <taxon>Stappiaceae</taxon>
        <taxon>Roseibium</taxon>
    </lineage>
</organism>
<comment type="caution">
    <text evidence="10">The sequence shown here is derived from an EMBL/GenBank/DDBJ whole genome shotgun (WGS) entry which is preliminary data.</text>
</comment>
<feature type="transmembrane region" description="Helical" evidence="7">
    <location>
        <begin position="542"/>
        <end position="564"/>
    </location>
</feature>
<evidence type="ECO:0000256" key="6">
    <source>
        <dbReference type="SAM" id="MobiDB-lite"/>
    </source>
</evidence>
<gene>
    <name evidence="10" type="ORF">J0X15_04715</name>
</gene>
<dbReference type="RefSeq" id="WP_206938608.1">
    <property type="nucleotide sequence ID" value="NZ_JAFLNF010000002.1"/>
</dbReference>
<dbReference type="Pfam" id="PF03772">
    <property type="entry name" value="Competence"/>
    <property type="match status" value="1"/>
</dbReference>
<accession>A0A939EL85</accession>
<protein>
    <submittedName>
        <fullName evidence="10">ComEC/Rec2 family competence protein</fullName>
    </submittedName>
</protein>
<feature type="region of interest" description="Disordered" evidence="6">
    <location>
        <begin position="1"/>
        <end position="37"/>
    </location>
</feature>
<feature type="transmembrane region" description="Helical" evidence="7">
    <location>
        <begin position="417"/>
        <end position="438"/>
    </location>
</feature>
<evidence type="ECO:0000256" key="2">
    <source>
        <dbReference type="ARBA" id="ARBA00022475"/>
    </source>
</evidence>
<keyword evidence="11" id="KW-1185">Reference proteome</keyword>
<evidence type="ECO:0000256" key="1">
    <source>
        <dbReference type="ARBA" id="ARBA00004651"/>
    </source>
</evidence>
<dbReference type="InterPro" id="IPR025405">
    <property type="entry name" value="DUF4131"/>
</dbReference>
<evidence type="ECO:0000256" key="5">
    <source>
        <dbReference type="ARBA" id="ARBA00023136"/>
    </source>
</evidence>
<keyword evidence="5 7" id="KW-0472">Membrane</keyword>
<feature type="transmembrane region" description="Helical" evidence="7">
    <location>
        <begin position="379"/>
        <end position="405"/>
    </location>
</feature>
<dbReference type="InterPro" id="IPR052159">
    <property type="entry name" value="Competence_DNA_uptake"/>
</dbReference>
<feature type="transmembrane region" description="Helical" evidence="7">
    <location>
        <begin position="100"/>
        <end position="118"/>
    </location>
</feature>
<feature type="transmembrane region" description="Helical" evidence="7">
    <location>
        <begin position="514"/>
        <end position="536"/>
    </location>
</feature>
<dbReference type="EMBL" id="JAFLNF010000002">
    <property type="protein sequence ID" value="MBO0344518.1"/>
    <property type="molecule type" value="Genomic_DNA"/>
</dbReference>
<evidence type="ECO:0000256" key="3">
    <source>
        <dbReference type="ARBA" id="ARBA00022692"/>
    </source>
</evidence>
<dbReference type="AlphaFoldDB" id="A0A939EL85"/>
<feature type="transmembrane region" description="Helical" evidence="7">
    <location>
        <begin position="596"/>
        <end position="621"/>
    </location>
</feature>
<proteinExistence type="predicted"/>
<evidence type="ECO:0000313" key="11">
    <source>
        <dbReference type="Proteomes" id="UP000664779"/>
    </source>
</evidence>
<dbReference type="GO" id="GO:0005886">
    <property type="term" value="C:plasma membrane"/>
    <property type="evidence" value="ECO:0007669"/>
    <property type="project" value="UniProtKB-SubCell"/>
</dbReference>
<keyword evidence="3 7" id="KW-0812">Transmembrane</keyword>
<feature type="domain" description="DUF4131" evidence="9">
    <location>
        <begin position="129"/>
        <end position="309"/>
    </location>
</feature>
<evidence type="ECO:0000313" key="10">
    <source>
        <dbReference type="EMBL" id="MBO0344518.1"/>
    </source>
</evidence>
<name>A0A939EL85_9HYPH</name>
<feature type="transmembrane region" description="Helical" evidence="7">
    <location>
        <begin position="459"/>
        <end position="477"/>
    </location>
</feature>
<reference evidence="10" key="1">
    <citation type="submission" date="2021-03" db="EMBL/GenBank/DDBJ databases">
        <title>Roseibium sp. CAU 1637 isolated from Incheon.</title>
        <authorList>
            <person name="Kim W."/>
        </authorList>
    </citation>
    <scope>NUCLEOTIDE SEQUENCE</scope>
    <source>
        <strain evidence="10">CAU 1637</strain>
    </source>
</reference>
<feature type="transmembrane region" description="Helical" evidence="7">
    <location>
        <begin position="124"/>
        <end position="143"/>
    </location>
</feature>
<dbReference type="PANTHER" id="PTHR30619:SF1">
    <property type="entry name" value="RECOMBINATION PROTEIN 2"/>
    <property type="match status" value="1"/>
</dbReference>
<evidence type="ECO:0000256" key="4">
    <source>
        <dbReference type="ARBA" id="ARBA00022989"/>
    </source>
</evidence>
<evidence type="ECO:0000259" key="9">
    <source>
        <dbReference type="Pfam" id="PF13567"/>
    </source>
</evidence>
<keyword evidence="4 7" id="KW-1133">Transmembrane helix</keyword>
<dbReference type="NCBIfam" id="TIGR00360">
    <property type="entry name" value="ComEC_N-term"/>
    <property type="match status" value="1"/>
</dbReference>
<evidence type="ECO:0000256" key="7">
    <source>
        <dbReference type="SAM" id="Phobius"/>
    </source>
</evidence>
<feature type="compositionally biased region" description="Basic and acidic residues" evidence="6">
    <location>
        <begin position="1"/>
        <end position="18"/>
    </location>
</feature>
<feature type="transmembrane region" description="Helical" evidence="7">
    <location>
        <begin position="483"/>
        <end position="502"/>
    </location>
</feature>